<organism evidence="1 2">
    <name type="scientific">Rotaria sordida</name>
    <dbReference type="NCBI Taxonomy" id="392033"/>
    <lineage>
        <taxon>Eukaryota</taxon>
        <taxon>Metazoa</taxon>
        <taxon>Spiralia</taxon>
        <taxon>Gnathifera</taxon>
        <taxon>Rotifera</taxon>
        <taxon>Eurotatoria</taxon>
        <taxon>Bdelloidea</taxon>
        <taxon>Philodinida</taxon>
        <taxon>Philodinidae</taxon>
        <taxon>Rotaria</taxon>
    </lineage>
</organism>
<name>A0A815I6R2_9BILA</name>
<evidence type="ECO:0000313" key="1">
    <source>
        <dbReference type="EMBL" id="CAF1364329.1"/>
    </source>
</evidence>
<proteinExistence type="predicted"/>
<comment type="caution">
    <text evidence="1">The sequence shown here is derived from an EMBL/GenBank/DDBJ whole genome shotgun (WGS) entry which is preliminary data.</text>
</comment>
<gene>
    <name evidence="1" type="ORF">SEV965_LOCUS29545</name>
</gene>
<accession>A0A815I6R2</accession>
<dbReference type="AlphaFoldDB" id="A0A815I6R2"/>
<dbReference type="EMBL" id="CAJNOU010003001">
    <property type="protein sequence ID" value="CAF1364329.1"/>
    <property type="molecule type" value="Genomic_DNA"/>
</dbReference>
<protein>
    <submittedName>
        <fullName evidence="1">Uncharacterized protein</fullName>
    </submittedName>
</protein>
<sequence length="157" mass="18337">NNNEKPEFRYVSSQNGIKPSSYTQYAVPKDIADISRARDFNKLADVLSSRTCQTHFYETTAHSDFYTQYRPTYPPDVINRILNYLSLKYTICDDDLAIDIDRETGQSYVVSQSGSQHFLKQYPESTVLDDLRLEIFKCLDIFDDEYELDLSFDTFTF</sequence>
<evidence type="ECO:0000313" key="2">
    <source>
        <dbReference type="Proteomes" id="UP000663889"/>
    </source>
</evidence>
<dbReference type="Proteomes" id="UP000663889">
    <property type="component" value="Unassembled WGS sequence"/>
</dbReference>
<reference evidence="1" key="1">
    <citation type="submission" date="2021-02" db="EMBL/GenBank/DDBJ databases">
        <authorList>
            <person name="Nowell W R."/>
        </authorList>
    </citation>
    <scope>NUCLEOTIDE SEQUENCE</scope>
</reference>
<feature type="non-terminal residue" evidence="1">
    <location>
        <position position="157"/>
    </location>
</feature>